<feature type="domain" description="Glycosyl hydrolase family 13 catalytic" evidence="1">
    <location>
        <begin position="3"/>
        <end position="321"/>
    </location>
</feature>
<dbReference type="Gene3D" id="3.20.20.80">
    <property type="entry name" value="Glycosidases"/>
    <property type="match status" value="1"/>
</dbReference>
<organism evidence="2 3">
    <name type="scientific">Candidatus Cryptobacteroides faecipullorum</name>
    <dbReference type="NCBI Taxonomy" id="2840764"/>
    <lineage>
        <taxon>Bacteria</taxon>
        <taxon>Pseudomonadati</taxon>
        <taxon>Bacteroidota</taxon>
        <taxon>Bacteroidia</taxon>
        <taxon>Bacteroidales</taxon>
        <taxon>Candidatus Cryptobacteroides</taxon>
    </lineage>
</organism>
<dbReference type="AlphaFoldDB" id="A0A9D9I8K5"/>
<reference evidence="2" key="1">
    <citation type="submission" date="2020-10" db="EMBL/GenBank/DDBJ databases">
        <authorList>
            <person name="Gilroy R."/>
        </authorList>
    </citation>
    <scope>NUCLEOTIDE SEQUENCE</scope>
    <source>
        <strain evidence="2">B1-15692</strain>
    </source>
</reference>
<dbReference type="PANTHER" id="PTHR47786">
    <property type="entry name" value="ALPHA-1,4-GLUCAN:MALTOSE-1-PHOSPHATE MALTOSYLTRANSFERASE"/>
    <property type="match status" value="1"/>
</dbReference>
<comment type="caution">
    <text evidence="2">The sequence shown here is derived from an EMBL/GenBank/DDBJ whole genome shotgun (WGS) entry which is preliminary data.</text>
</comment>
<dbReference type="PANTHER" id="PTHR47786:SF2">
    <property type="entry name" value="GLYCOSYL HYDROLASE FAMILY 13 CATALYTIC DOMAIN-CONTAINING PROTEIN"/>
    <property type="match status" value="1"/>
</dbReference>
<dbReference type="Proteomes" id="UP000823660">
    <property type="component" value="Unassembled WGS sequence"/>
</dbReference>
<dbReference type="GO" id="GO:0005975">
    <property type="term" value="P:carbohydrate metabolic process"/>
    <property type="evidence" value="ECO:0007669"/>
    <property type="project" value="InterPro"/>
</dbReference>
<proteinExistence type="predicted"/>
<protein>
    <submittedName>
        <fullName evidence="2">Alpha-amylase</fullName>
    </submittedName>
</protein>
<dbReference type="CDD" id="cd11313">
    <property type="entry name" value="AmyAc_arch_bac_AmyA"/>
    <property type="match status" value="1"/>
</dbReference>
<accession>A0A9D9I8K5</accession>
<dbReference type="SUPFAM" id="SSF51445">
    <property type="entry name" value="(Trans)glycosidases"/>
    <property type="match status" value="1"/>
</dbReference>
<dbReference type="SMART" id="SM00642">
    <property type="entry name" value="Aamy"/>
    <property type="match status" value="1"/>
</dbReference>
<evidence type="ECO:0000259" key="1">
    <source>
        <dbReference type="SMART" id="SM00642"/>
    </source>
</evidence>
<reference evidence="2" key="2">
    <citation type="journal article" date="2021" name="PeerJ">
        <title>Extensive microbial diversity within the chicken gut microbiome revealed by metagenomics and culture.</title>
        <authorList>
            <person name="Gilroy R."/>
            <person name="Ravi A."/>
            <person name="Getino M."/>
            <person name="Pursley I."/>
            <person name="Horton D.L."/>
            <person name="Alikhan N.F."/>
            <person name="Baker D."/>
            <person name="Gharbi K."/>
            <person name="Hall N."/>
            <person name="Watson M."/>
            <person name="Adriaenssens E.M."/>
            <person name="Foster-Nyarko E."/>
            <person name="Jarju S."/>
            <person name="Secka A."/>
            <person name="Antonio M."/>
            <person name="Oren A."/>
            <person name="Chaudhuri R.R."/>
            <person name="La Ragione R."/>
            <person name="Hildebrand F."/>
            <person name="Pallen M.J."/>
        </authorList>
    </citation>
    <scope>NUCLEOTIDE SEQUENCE</scope>
    <source>
        <strain evidence="2">B1-15692</strain>
    </source>
</reference>
<dbReference type="Pfam" id="PF00128">
    <property type="entry name" value="Alpha-amylase"/>
    <property type="match status" value="2"/>
</dbReference>
<gene>
    <name evidence="2" type="ORF">IAB99_08230</name>
</gene>
<dbReference type="InterPro" id="IPR013780">
    <property type="entry name" value="Glyco_hydro_b"/>
</dbReference>
<dbReference type="SUPFAM" id="SSF51011">
    <property type="entry name" value="Glycosyl hydrolase domain"/>
    <property type="match status" value="1"/>
</dbReference>
<evidence type="ECO:0000313" key="3">
    <source>
        <dbReference type="Proteomes" id="UP000823660"/>
    </source>
</evidence>
<evidence type="ECO:0000313" key="2">
    <source>
        <dbReference type="EMBL" id="MBO8467730.1"/>
    </source>
</evidence>
<sequence>MYQVNPRVFAADHSFNAVTRQLDSIAALGVNVLWFMPVYEIGVEKSVNSPYCIKDYLSLNPEFGTVKEFDTMVREAHKRGMSVILDWVANHTSWDSVWMEEHPEWFTRDSRGNIIHPAGTGWEDVADLDYGNREMRNAMIDAMKYWVEEHGVDGFRCDAADYVPFDFWQQAVRALREIPDRKLLLLAEGQRKDHFDAGFDMNYAWGYLAALRQVYHKGAPVTELIKADSLEYAGLQPGKVKLRFTTNHDEAVHAPAVVEFDGERGAIAAFVAATYLHGGMLIYDSQEVAFPERIDFFRYVPVDWSSNPGYREEYKYLVDFYNSHPAIRKGDLTAYPDNDVLMFSRRYGSDCVFVAVNMRNKAVSVDSPAGKLHFGPYEYILRNITE</sequence>
<dbReference type="EMBL" id="JADIMH010000051">
    <property type="protein sequence ID" value="MBO8467730.1"/>
    <property type="molecule type" value="Genomic_DNA"/>
</dbReference>
<dbReference type="InterPro" id="IPR006047">
    <property type="entry name" value="GH13_cat_dom"/>
</dbReference>
<dbReference type="Gene3D" id="2.60.40.1180">
    <property type="entry name" value="Golgi alpha-mannosidase II"/>
    <property type="match status" value="1"/>
</dbReference>
<dbReference type="InterPro" id="IPR017853">
    <property type="entry name" value="GH"/>
</dbReference>
<name>A0A9D9I8K5_9BACT</name>